<dbReference type="CDD" id="cd13585">
    <property type="entry name" value="PBP2_TMBP_like"/>
    <property type="match status" value="1"/>
</dbReference>
<gene>
    <name evidence="4" type="ORF">KSB_49660</name>
</gene>
<organism evidence="4 5">
    <name type="scientific">Ktedonobacter robiniae</name>
    <dbReference type="NCBI Taxonomy" id="2778365"/>
    <lineage>
        <taxon>Bacteria</taxon>
        <taxon>Bacillati</taxon>
        <taxon>Chloroflexota</taxon>
        <taxon>Ktedonobacteria</taxon>
        <taxon>Ktedonobacterales</taxon>
        <taxon>Ktedonobacteraceae</taxon>
        <taxon>Ktedonobacter</taxon>
    </lineage>
</organism>
<dbReference type="RefSeq" id="WP_201372976.1">
    <property type="nucleotide sequence ID" value="NZ_BNJG01000002.1"/>
</dbReference>
<dbReference type="SUPFAM" id="SSF53850">
    <property type="entry name" value="Periplasmic binding protein-like II"/>
    <property type="match status" value="1"/>
</dbReference>
<dbReference type="NCBIfam" id="TIGR01409">
    <property type="entry name" value="TAT_signal_seq"/>
    <property type="match status" value="1"/>
</dbReference>
<dbReference type="PANTHER" id="PTHR30061">
    <property type="entry name" value="MALTOSE-BINDING PERIPLASMIC PROTEIN"/>
    <property type="match status" value="1"/>
</dbReference>
<comment type="similarity">
    <text evidence="1">Belongs to the bacterial solute-binding protein 1 family.</text>
</comment>
<sequence>MDTQTILDKINRRRFLQATGAAAASAAFLAACGNTTPGSTGGNGQLVLQQWYHQYGEAGTEEAAKRYAKEYTQTSINLVWKPGDYFTPLNASLLSGNPPDTFEGWVHADQVNAGLLEPLDDILASAKDDFSASSLIPYTYNGKVYAIPMIVDTGLLYYRKSVLTKAGVKPPETMDELINAANKLTTGNQKGLFIGNDGGIGALLQIAPWSAGSDFLTTDNKLVFNNDRTVLAYQKVRELYQSKSLLLGYTTDWADPGAFISGATAMQWGGLWSMPAIIKGLGDDFGVVPWPKLDAQGTPATFSGGWGAMVAAKGKHVQEAKAFTKWLWIDNTKDQQDWSLNYGFHLPPRKSAAASASKLSSGPAADAVSILNQYGKPNPPAWDTTMSTALTDAVTNIVKNGADAKTELAKAEAKCQAELQTIVK</sequence>
<evidence type="ECO:0000313" key="5">
    <source>
        <dbReference type="Proteomes" id="UP000654345"/>
    </source>
</evidence>
<keyword evidence="5" id="KW-1185">Reference proteome</keyword>
<name>A0ABQ3UUX6_9CHLR</name>
<evidence type="ECO:0000313" key="4">
    <source>
        <dbReference type="EMBL" id="GHO56491.1"/>
    </source>
</evidence>
<accession>A0ABQ3UUX6</accession>
<keyword evidence="2" id="KW-0813">Transport</keyword>
<reference evidence="4 5" key="1">
    <citation type="journal article" date="2021" name="Int. J. Syst. Evol. Microbiol.">
        <title>Reticulibacter mediterranei gen. nov., sp. nov., within the new family Reticulibacteraceae fam. nov., and Ktedonospora formicarum gen. nov., sp. nov., Ktedonobacter robiniae sp. nov., Dictyobacter formicarum sp. nov. and Dictyobacter arantiisoli sp. nov., belonging to the class Ktedonobacteria.</title>
        <authorList>
            <person name="Yabe S."/>
            <person name="Zheng Y."/>
            <person name="Wang C.M."/>
            <person name="Sakai Y."/>
            <person name="Abe K."/>
            <person name="Yokota A."/>
            <person name="Donadio S."/>
            <person name="Cavaletti L."/>
            <person name="Monciardini P."/>
        </authorList>
    </citation>
    <scope>NUCLEOTIDE SEQUENCE [LARGE SCALE GENOMIC DNA]</scope>
    <source>
        <strain evidence="4 5">SOSP1-30</strain>
    </source>
</reference>
<dbReference type="InterPro" id="IPR019546">
    <property type="entry name" value="TAT_signal_bac_arc"/>
</dbReference>
<dbReference type="InterPro" id="IPR006311">
    <property type="entry name" value="TAT_signal"/>
</dbReference>
<dbReference type="EMBL" id="BNJG01000002">
    <property type="protein sequence ID" value="GHO56491.1"/>
    <property type="molecule type" value="Genomic_DNA"/>
</dbReference>
<comment type="caution">
    <text evidence="4">The sequence shown here is derived from an EMBL/GenBank/DDBJ whole genome shotgun (WGS) entry which is preliminary data.</text>
</comment>
<dbReference type="Gene3D" id="3.40.190.10">
    <property type="entry name" value="Periplasmic binding protein-like II"/>
    <property type="match status" value="1"/>
</dbReference>
<dbReference type="Proteomes" id="UP000654345">
    <property type="component" value="Unassembled WGS sequence"/>
</dbReference>
<dbReference type="PANTHER" id="PTHR30061:SF50">
    <property type="entry name" value="MALTOSE_MALTODEXTRIN-BINDING PERIPLASMIC PROTEIN"/>
    <property type="match status" value="1"/>
</dbReference>
<protein>
    <submittedName>
        <fullName evidence="4">Sugar ABC transporter substrate-binding protein</fullName>
    </submittedName>
</protein>
<evidence type="ECO:0000256" key="1">
    <source>
        <dbReference type="ARBA" id="ARBA00008520"/>
    </source>
</evidence>
<dbReference type="InterPro" id="IPR006059">
    <property type="entry name" value="SBP"/>
</dbReference>
<keyword evidence="3" id="KW-0732">Signal</keyword>
<evidence type="ECO:0000256" key="2">
    <source>
        <dbReference type="ARBA" id="ARBA00022448"/>
    </source>
</evidence>
<proteinExistence type="inferred from homology"/>
<evidence type="ECO:0000256" key="3">
    <source>
        <dbReference type="ARBA" id="ARBA00022729"/>
    </source>
</evidence>
<dbReference type="Pfam" id="PF01547">
    <property type="entry name" value="SBP_bac_1"/>
    <property type="match status" value="1"/>
</dbReference>
<dbReference type="PROSITE" id="PS51318">
    <property type="entry name" value="TAT"/>
    <property type="match status" value="1"/>
</dbReference>